<dbReference type="SMART" id="SM00382">
    <property type="entry name" value="AAA"/>
    <property type="match status" value="1"/>
</dbReference>
<evidence type="ECO:0000313" key="7">
    <source>
        <dbReference type="EMBL" id="PZW39625.1"/>
    </source>
</evidence>
<dbReference type="GO" id="GO:0015807">
    <property type="term" value="P:L-amino acid transport"/>
    <property type="evidence" value="ECO:0007669"/>
    <property type="project" value="TreeGrafter"/>
</dbReference>
<gene>
    <name evidence="7" type="ORF">LX95_01987</name>
</gene>
<comment type="caution">
    <text evidence="7">The sequence shown here is derived from an EMBL/GenBank/DDBJ whole genome shotgun (WGS) entry which is preliminary data.</text>
</comment>
<dbReference type="GO" id="GO:0015658">
    <property type="term" value="F:branched-chain amino acid transmembrane transporter activity"/>
    <property type="evidence" value="ECO:0007669"/>
    <property type="project" value="TreeGrafter"/>
</dbReference>
<dbReference type="PROSITE" id="PS50893">
    <property type="entry name" value="ABC_TRANSPORTER_2"/>
    <property type="match status" value="1"/>
</dbReference>
<feature type="domain" description="ABC transporter" evidence="6">
    <location>
        <begin position="3"/>
        <end position="218"/>
    </location>
</feature>
<dbReference type="Proteomes" id="UP000249542">
    <property type="component" value="Unassembled WGS sequence"/>
</dbReference>
<evidence type="ECO:0000259" key="6">
    <source>
        <dbReference type="PROSITE" id="PS50893"/>
    </source>
</evidence>
<evidence type="ECO:0000256" key="4">
    <source>
        <dbReference type="ARBA" id="ARBA00022840"/>
    </source>
</evidence>
<organism evidence="7 8">
    <name type="scientific">Mesonia algae</name>
    <dbReference type="NCBI Taxonomy" id="213248"/>
    <lineage>
        <taxon>Bacteria</taxon>
        <taxon>Pseudomonadati</taxon>
        <taxon>Bacteroidota</taxon>
        <taxon>Flavobacteriia</taxon>
        <taxon>Flavobacteriales</taxon>
        <taxon>Flavobacteriaceae</taxon>
        <taxon>Mesonia</taxon>
    </lineage>
</organism>
<dbReference type="InterPro" id="IPR052156">
    <property type="entry name" value="BCAA_Transport_ATP-bd_LivF"/>
</dbReference>
<dbReference type="RefSeq" id="WP_111541276.1">
    <property type="nucleotide sequence ID" value="NZ_QKYV01000005.1"/>
</dbReference>
<keyword evidence="8" id="KW-1185">Reference proteome</keyword>
<keyword evidence="2" id="KW-0813">Transport</keyword>
<evidence type="ECO:0000256" key="5">
    <source>
        <dbReference type="ARBA" id="ARBA00022970"/>
    </source>
</evidence>
<evidence type="ECO:0000256" key="1">
    <source>
        <dbReference type="ARBA" id="ARBA00005417"/>
    </source>
</evidence>
<evidence type="ECO:0000313" key="8">
    <source>
        <dbReference type="Proteomes" id="UP000249542"/>
    </source>
</evidence>
<dbReference type="GO" id="GO:0005524">
    <property type="term" value="F:ATP binding"/>
    <property type="evidence" value="ECO:0007669"/>
    <property type="project" value="UniProtKB-KW"/>
</dbReference>
<dbReference type="AlphaFoldDB" id="A0A2W7I2X0"/>
<protein>
    <submittedName>
        <fullName evidence="7">ABC-type branched-subunit amino acid transport system ATPase component</fullName>
    </submittedName>
</protein>
<name>A0A2W7I2X0_9FLAO</name>
<accession>A0A2W7I2X0</accession>
<sequence length="219" mass="25245">MILKVDNIELSYDGRIILDGIYLQAETGKLTGILGRNGSGKTSLLSIIYGTVSPKYKLIRLDEKPVTKKLYKTGLVAYLPQFSYLPKHLNLKQAFYLYDVSWEGFIKEFPSFKPLLKNKKDEISGGELRLIETYLILYIKVKIILLDEPFSGLSPLYIEKLKTIILKIKKEKILILTDHFYNDVLDIADTIYLCKDRNLKLIDNKEKLVEHGYLPLNVK</sequence>
<keyword evidence="5" id="KW-0029">Amino-acid transport</keyword>
<evidence type="ECO:0000256" key="2">
    <source>
        <dbReference type="ARBA" id="ARBA00022448"/>
    </source>
</evidence>
<proteinExistence type="inferred from homology"/>
<dbReference type="EMBL" id="QKYV01000005">
    <property type="protein sequence ID" value="PZW39625.1"/>
    <property type="molecule type" value="Genomic_DNA"/>
</dbReference>
<reference evidence="7 8" key="1">
    <citation type="submission" date="2018-06" db="EMBL/GenBank/DDBJ databases">
        <title>Genomic Encyclopedia of Archaeal and Bacterial Type Strains, Phase II (KMG-II): from individual species to whole genera.</title>
        <authorList>
            <person name="Goeker M."/>
        </authorList>
    </citation>
    <scope>NUCLEOTIDE SEQUENCE [LARGE SCALE GENOMIC DNA]</scope>
    <source>
        <strain evidence="7 8">DSM 15361</strain>
    </source>
</reference>
<dbReference type="GO" id="GO:0016887">
    <property type="term" value="F:ATP hydrolysis activity"/>
    <property type="evidence" value="ECO:0007669"/>
    <property type="project" value="InterPro"/>
</dbReference>
<dbReference type="Gene3D" id="3.40.50.300">
    <property type="entry name" value="P-loop containing nucleotide triphosphate hydrolases"/>
    <property type="match status" value="1"/>
</dbReference>
<comment type="similarity">
    <text evidence="1">Belongs to the ABC transporter superfamily.</text>
</comment>
<keyword evidence="3" id="KW-0547">Nucleotide-binding</keyword>
<keyword evidence="4" id="KW-0067">ATP-binding</keyword>
<evidence type="ECO:0000256" key="3">
    <source>
        <dbReference type="ARBA" id="ARBA00022741"/>
    </source>
</evidence>
<dbReference type="PANTHER" id="PTHR43820:SF4">
    <property type="entry name" value="HIGH-AFFINITY BRANCHED-CHAIN AMINO ACID TRANSPORT ATP-BINDING PROTEIN LIVF"/>
    <property type="match status" value="1"/>
</dbReference>
<dbReference type="PANTHER" id="PTHR43820">
    <property type="entry name" value="HIGH-AFFINITY BRANCHED-CHAIN AMINO ACID TRANSPORT ATP-BINDING PROTEIN LIVF"/>
    <property type="match status" value="1"/>
</dbReference>
<dbReference type="InterPro" id="IPR003439">
    <property type="entry name" value="ABC_transporter-like_ATP-bd"/>
</dbReference>
<dbReference type="Pfam" id="PF00005">
    <property type="entry name" value="ABC_tran"/>
    <property type="match status" value="1"/>
</dbReference>
<dbReference type="SUPFAM" id="SSF52540">
    <property type="entry name" value="P-loop containing nucleoside triphosphate hydrolases"/>
    <property type="match status" value="1"/>
</dbReference>
<dbReference type="InterPro" id="IPR027417">
    <property type="entry name" value="P-loop_NTPase"/>
</dbReference>
<dbReference type="InterPro" id="IPR003593">
    <property type="entry name" value="AAA+_ATPase"/>
</dbReference>